<organism evidence="2 3">
    <name type="scientific">Micromonospora krabiensis</name>
    <dbReference type="NCBI Taxonomy" id="307121"/>
    <lineage>
        <taxon>Bacteria</taxon>
        <taxon>Bacillati</taxon>
        <taxon>Actinomycetota</taxon>
        <taxon>Actinomycetes</taxon>
        <taxon>Micromonosporales</taxon>
        <taxon>Micromonosporaceae</taxon>
        <taxon>Micromonospora</taxon>
    </lineage>
</organism>
<feature type="domain" description="GmrSD restriction endonucleases N-terminal" evidence="1">
    <location>
        <begin position="30"/>
        <end position="187"/>
    </location>
</feature>
<dbReference type="Proteomes" id="UP000199393">
    <property type="component" value="Chromosome I"/>
</dbReference>
<evidence type="ECO:0000259" key="1">
    <source>
        <dbReference type="Pfam" id="PF03235"/>
    </source>
</evidence>
<dbReference type="EMBL" id="LT598496">
    <property type="protein sequence ID" value="SBV29511.1"/>
    <property type="molecule type" value="Genomic_DNA"/>
</dbReference>
<gene>
    <name evidence="2" type="ORF">GA0070620_5085</name>
</gene>
<reference evidence="3" key="1">
    <citation type="submission" date="2016-06" db="EMBL/GenBank/DDBJ databases">
        <authorList>
            <person name="Varghese N."/>
        </authorList>
    </citation>
    <scope>NUCLEOTIDE SEQUENCE [LARGE SCALE GENOMIC DNA]</scope>
    <source>
        <strain evidence="3">DSM 45344</strain>
    </source>
</reference>
<accession>A0A1C3NAB9</accession>
<dbReference type="PATRIC" id="fig|307121.4.peg.5186"/>
<evidence type="ECO:0000313" key="3">
    <source>
        <dbReference type="Proteomes" id="UP000199393"/>
    </source>
</evidence>
<evidence type="ECO:0000313" key="2">
    <source>
        <dbReference type="EMBL" id="SBV29511.1"/>
    </source>
</evidence>
<dbReference type="InterPro" id="IPR004919">
    <property type="entry name" value="GmrSD_N"/>
</dbReference>
<dbReference type="AlphaFoldDB" id="A0A1C3NAB9"/>
<protein>
    <recommendedName>
        <fullName evidence="1">GmrSD restriction endonucleases N-terminal domain-containing protein</fullName>
    </recommendedName>
</protein>
<sequence>MKSTAQEQRTELDDQRREVDFDTYDVTVDEILRRIEKGRINVAPSYQRKFQWDRARQSKLVESIFLGIPVPPLFMATNAEANRANSWEVVDGLQRVTTLVNFAGSSTARSRIQLLDPVLALDDLDKLTSFNGLTFGDLPGDLQTLFEDRPLKVVVLNDKSEIRVRFDLFERLNTGGIRLSHQEVRECVFRGEFIDLLRTLSLNADFRTVVRLQKGSENDGTPEEYVLRFFAYLENYRNFDHLVKDFLDEFTISSQATADAERRSVVFEKTFSYLAQCFPSGLKSRKGTTPVNLFEGVSVGAAIALTQRPDLSVVKDPSWISSDELRSYVTGATNTRNRVAGRIEFCRDRFLEA</sequence>
<name>A0A1C3NAB9_9ACTN</name>
<dbReference type="RefSeq" id="WP_091594866.1">
    <property type="nucleotide sequence ID" value="NZ_JBHRWG010000002.1"/>
</dbReference>
<dbReference type="PANTHER" id="PTHR39639:SF1">
    <property type="entry name" value="DUF262 DOMAIN-CONTAINING PROTEIN"/>
    <property type="match status" value="1"/>
</dbReference>
<proteinExistence type="predicted"/>
<dbReference type="Pfam" id="PF03235">
    <property type="entry name" value="GmrSD_N"/>
    <property type="match status" value="1"/>
</dbReference>
<dbReference type="OrthoDB" id="9787127at2"/>
<dbReference type="PANTHER" id="PTHR39639">
    <property type="entry name" value="CHROMOSOME 16, WHOLE GENOME SHOTGUN SEQUENCE"/>
    <property type="match status" value="1"/>
</dbReference>
<keyword evidence="3" id="KW-1185">Reference proteome</keyword>